<sequence>MTDDAWSRGNNVDDARSGPSTSVAGDSPTPTQNDLAIVDVFEVLGDSRRRYLMYAIGGSEEDRSLQDITTDLVAWETNKPRSDVTDTERNPAQIELYFHHLPKLAALGALDYHLEDEAIVTKGQNTDAICSALGTIGDECDARQKAHASGTGPK</sequence>
<gene>
    <name evidence="3" type="ORF">ACFSBT_14435</name>
</gene>
<evidence type="ECO:0000313" key="3">
    <source>
        <dbReference type="EMBL" id="MFD1514476.1"/>
    </source>
</evidence>
<feature type="domain" description="DUF7344" evidence="2">
    <location>
        <begin position="41"/>
        <end position="117"/>
    </location>
</feature>
<dbReference type="AlphaFoldDB" id="A0ABD6AY01"/>
<feature type="region of interest" description="Disordered" evidence="1">
    <location>
        <begin position="1"/>
        <end position="31"/>
    </location>
</feature>
<name>A0ABD6AY01_9EURY</name>
<dbReference type="Pfam" id="PF24035">
    <property type="entry name" value="DUF7344"/>
    <property type="match status" value="1"/>
</dbReference>
<protein>
    <recommendedName>
        <fullName evidence="2">DUF7344 domain-containing protein</fullName>
    </recommendedName>
</protein>
<dbReference type="Proteomes" id="UP001597187">
    <property type="component" value="Unassembled WGS sequence"/>
</dbReference>
<reference evidence="3 4" key="1">
    <citation type="journal article" date="2019" name="Int. J. Syst. Evol. Microbiol.">
        <title>The Global Catalogue of Microorganisms (GCM) 10K type strain sequencing project: providing services to taxonomists for standard genome sequencing and annotation.</title>
        <authorList>
            <consortium name="The Broad Institute Genomics Platform"/>
            <consortium name="The Broad Institute Genome Sequencing Center for Infectious Disease"/>
            <person name="Wu L."/>
            <person name="Ma J."/>
        </authorList>
    </citation>
    <scope>NUCLEOTIDE SEQUENCE [LARGE SCALE GENOMIC DNA]</scope>
    <source>
        <strain evidence="3 4">CGMCC 1.12563</strain>
    </source>
</reference>
<dbReference type="InterPro" id="IPR055768">
    <property type="entry name" value="DUF7344"/>
</dbReference>
<accession>A0ABD6AY01</accession>
<feature type="compositionally biased region" description="Polar residues" evidence="1">
    <location>
        <begin position="18"/>
        <end position="31"/>
    </location>
</feature>
<comment type="caution">
    <text evidence="3">The sequence shown here is derived from an EMBL/GenBank/DDBJ whole genome shotgun (WGS) entry which is preliminary data.</text>
</comment>
<evidence type="ECO:0000259" key="2">
    <source>
        <dbReference type="Pfam" id="PF24035"/>
    </source>
</evidence>
<dbReference type="RefSeq" id="WP_250874411.1">
    <property type="nucleotide sequence ID" value="NZ_JALXFV010000007.1"/>
</dbReference>
<proteinExistence type="predicted"/>
<evidence type="ECO:0000256" key="1">
    <source>
        <dbReference type="SAM" id="MobiDB-lite"/>
    </source>
</evidence>
<dbReference type="EMBL" id="JBHUDC010000007">
    <property type="protein sequence ID" value="MFD1514476.1"/>
    <property type="molecule type" value="Genomic_DNA"/>
</dbReference>
<organism evidence="3 4">
    <name type="scientific">Halomarina rubra</name>
    <dbReference type="NCBI Taxonomy" id="2071873"/>
    <lineage>
        <taxon>Archaea</taxon>
        <taxon>Methanobacteriati</taxon>
        <taxon>Methanobacteriota</taxon>
        <taxon>Stenosarchaea group</taxon>
        <taxon>Halobacteria</taxon>
        <taxon>Halobacteriales</taxon>
        <taxon>Natronomonadaceae</taxon>
        <taxon>Halomarina</taxon>
    </lineage>
</organism>
<keyword evidence="4" id="KW-1185">Reference proteome</keyword>
<evidence type="ECO:0000313" key="4">
    <source>
        <dbReference type="Proteomes" id="UP001597187"/>
    </source>
</evidence>